<dbReference type="RefSeq" id="WP_264513223.1">
    <property type="nucleotide sequence ID" value="NZ_JAPDDR010000004.1"/>
</dbReference>
<feature type="transmembrane region" description="Helical" evidence="1">
    <location>
        <begin position="9"/>
        <end position="26"/>
    </location>
</feature>
<protein>
    <recommendedName>
        <fullName evidence="4">Cytochrome c-type biogenesis protein CcmF C-terminal domain-containing protein</fullName>
    </recommendedName>
</protein>
<keyword evidence="3" id="KW-1185">Reference proteome</keyword>
<keyword evidence="1" id="KW-0812">Transmembrane</keyword>
<keyword evidence="1" id="KW-1133">Transmembrane helix</keyword>
<sequence>MKLALHRSITFWSGILVMGFICWAWRDSYKHWTFLEFKGGQVTPYSGSIFLVRQKAVVDSSFTRTEAGPFMQRFDHFLWPTFITGAQAASRFNDKDWWEKSDADETLEYEMIMMLVGGRPNDWALSMPYWSLLCAVALPWSALLLWRARRRKRLVGLDRQ</sequence>
<evidence type="ECO:0008006" key="4">
    <source>
        <dbReference type="Google" id="ProtNLM"/>
    </source>
</evidence>
<evidence type="ECO:0000313" key="3">
    <source>
        <dbReference type="Proteomes" id="UP001165653"/>
    </source>
</evidence>
<dbReference type="Proteomes" id="UP001165653">
    <property type="component" value="Unassembled WGS sequence"/>
</dbReference>
<name>A0ABT3G1L5_9BACT</name>
<gene>
    <name evidence="2" type="ORF">OJ996_09060</name>
</gene>
<evidence type="ECO:0000256" key="1">
    <source>
        <dbReference type="SAM" id="Phobius"/>
    </source>
</evidence>
<accession>A0ABT3G1L5</accession>
<evidence type="ECO:0000313" key="2">
    <source>
        <dbReference type="EMBL" id="MCW1913722.1"/>
    </source>
</evidence>
<feature type="transmembrane region" description="Helical" evidence="1">
    <location>
        <begin position="127"/>
        <end position="146"/>
    </location>
</feature>
<reference evidence="2" key="1">
    <citation type="submission" date="2022-10" db="EMBL/GenBank/DDBJ databases">
        <title>Luteolibacter sp. GHJ8, whole genome shotgun sequencing project.</title>
        <authorList>
            <person name="Zhao G."/>
            <person name="Shen L."/>
        </authorList>
    </citation>
    <scope>NUCLEOTIDE SEQUENCE</scope>
    <source>
        <strain evidence="2">GHJ8</strain>
    </source>
</reference>
<organism evidence="2 3">
    <name type="scientific">Luteolibacter rhizosphaerae</name>
    <dbReference type="NCBI Taxonomy" id="2989719"/>
    <lineage>
        <taxon>Bacteria</taxon>
        <taxon>Pseudomonadati</taxon>
        <taxon>Verrucomicrobiota</taxon>
        <taxon>Verrucomicrobiia</taxon>
        <taxon>Verrucomicrobiales</taxon>
        <taxon>Verrucomicrobiaceae</taxon>
        <taxon>Luteolibacter</taxon>
    </lineage>
</organism>
<comment type="caution">
    <text evidence="2">The sequence shown here is derived from an EMBL/GenBank/DDBJ whole genome shotgun (WGS) entry which is preliminary data.</text>
</comment>
<dbReference type="EMBL" id="JAPDDR010000004">
    <property type="protein sequence ID" value="MCW1913722.1"/>
    <property type="molecule type" value="Genomic_DNA"/>
</dbReference>
<proteinExistence type="predicted"/>
<keyword evidence="1" id="KW-0472">Membrane</keyword>